<dbReference type="OrthoDB" id="3725224at2"/>
<organism evidence="1 2">
    <name type="scientific">Rarobacter faecitabidus</name>
    <dbReference type="NCBI Taxonomy" id="13243"/>
    <lineage>
        <taxon>Bacteria</taxon>
        <taxon>Bacillati</taxon>
        <taxon>Actinomycetota</taxon>
        <taxon>Actinomycetes</taxon>
        <taxon>Micrococcales</taxon>
        <taxon>Rarobacteraceae</taxon>
        <taxon>Rarobacter</taxon>
    </lineage>
</organism>
<sequence length="197" mass="20622">MGFSSGRDSLGHDIEQSGYYPALVFGVLDVAIAGEDVSAHLVHVETTFVLGHVQRHVTVLVLTPTRFLIAHVDDRPADERNPQASATASTETVAIDNIKTVAMTYGVSNPASHRSGALPDDVTLAIAWGAVSRVDLGPADCGDQNCTAEHGTTGTITPDDVVVRVSTQAEGEAAVLRAIEFSRTLSAATAGIVPQHI</sequence>
<accession>A0A542ZVC5</accession>
<comment type="caution">
    <text evidence="1">The sequence shown here is derived from an EMBL/GenBank/DDBJ whole genome shotgun (WGS) entry which is preliminary data.</text>
</comment>
<reference evidence="1 2" key="1">
    <citation type="submission" date="2019-06" db="EMBL/GenBank/DDBJ databases">
        <title>Sequencing the genomes of 1000 actinobacteria strains.</title>
        <authorList>
            <person name="Klenk H.-P."/>
        </authorList>
    </citation>
    <scope>NUCLEOTIDE SEQUENCE [LARGE SCALE GENOMIC DNA]</scope>
    <source>
        <strain evidence="1 2">DSM 4813</strain>
    </source>
</reference>
<dbReference type="RefSeq" id="WP_142119129.1">
    <property type="nucleotide sequence ID" value="NZ_BAAASV010000003.1"/>
</dbReference>
<proteinExistence type="predicted"/>
<dbReference type="AlphaFoldDB" id="A0A542ZVC5"/>
<protein>
    <recommendedName>
        <fullName evidence="3">Phosphodiesterase</fullName>
    </recommendedName>
</protein>
<dbReference type="InterPro" id="IPR046040">
    <property type="entry name" value="DUF5998"/>
</dbReference>
<gene>
    <name evidence="1" type="ORF">FB461_0790</name>
</gene>
<evidence type="ECO:0008006" key="3">
    <source>
        <dbReference type="Google" id="ProtNLM"/>
    </source>
</evidence>
<keyword evidence="2" id="KW-1185">Reference proteome</keyword>
<evidence type="ECO:0000313" key="2">
    <source>
        <dbReference type="Proteomes" id="UP000315389"/>
    </source>
</evidence>
<name>A0A542ZVC5_RARFA</name>
<dbReference type="Pfam" id="PF19461">
    <property type="entry name" value="DUF5998"/>
    <property type="match status" value="1"/>
</dbReference>
<evidence type="ECO:0000313" key="1">
    <source>
        <dbReference type="EMBL" id="TQL64292.1"/>
    </source>
</evidence>
<dbReference type="EMBL" id="VFOS01000001">
    <property type="protein sequence ID" value="TQL64292.1"/>
    <property type="molecule type" value="Genomic_DNA"/>
</dbReference>
<dbReference type="Proteomes" id="UP000315389">
    <property type="component" value="Unassembled WGS sequence"/>
</dbReference>